<dbReference type="SUPFAM" id="SSF55729">
    <property type="entry name" value="Acyl-CoA N-acyltransferases (Nat)"/>
    <property type="match status" value="1"/>
</dbReference>
<evidence type="ECO:0000313" key="3">
    <source>
        <dbReference type="Proteomes" id="UP001155587"/>
    </source>
</evidence>
<protein>
    <submittedName>
        <fullName evidence="2">GNAT family N-acetyltransferase</fullName>
        <ecNumber evidence="2">2.3.1.-</ecNumber>
    </submittedName>
</protein>
<dbReference type="InterPro" id="IPR041496">
    <property type="entry name" value="YitH/HolE_GNAT"/>
</dbReference>
<accession>A0A9X3CLX9</accession>
<dbReference type="PANTHER" id="PTHR47237">
    <property type="entry name" value="SLL0310 PROTEIN"/>
    <property type="match status" value="1"/>
</dbReference>
<dbReference type="Gene3D" id="3.40.630.90">
    <property type="match status" value="1"/>
</dbReference>
<gene>
    <name evidence="2" type="ORF">MD535_07520</name>
</gene>
<reference evidence="2" key="1">
    <citation type="submission" date="2022-02" db="EMBL/GenBank/DDBJ databases">
        <title>Vibrio sp. nov, a new bacterium isolated from seawater.</title>
        <authorList>
            <person name="Yuan Y."/>
        </authorList>
    </citation>
    <scope>NUCLEOTIDE SEQUENCE</scope>
    <source>
        <strain evidence="2">ZSDZ65</strain>
    </source>
</reference>
<dbReference type="AlphaFoldDB" id="A0A9X3CLX9"/>
<dbReference type="Pfam" id="PF00583">
    <property type="entry name" value="Acetyltransf_1"/>
    <property type="match status" value="1"/>
</dbReference>
<dbReference type="InterPro" id="IPR052729">
    <property type="entry name" value="Acyl/Acetyltrans_Enzymes"/>
</dbReference>
<sequence>MKGFHIRVMAKDELDVAVAWAAEEGWNPGLNDAANYYLADPTGFLVGVLDGEPIACISVVKYNNRFGFLGFYIVKPKYRGLGYGWKIWQRGMAYLDGCNIGLDGVVEQQDNYQHSGFVFSHNNVRYESVTRRCDLKLDEVIAANQVDESTLTRYVEGFFPAARAAFYRAWFTQPDSVALVYYDGSDIKGVGVIRACHNGYKIAPLFADNVAIANQLYPSLISAVNEGMPVYLDVPENNKAAIELAQQYQMTPSFETARMYTKSSPDIQLGRTYGVTSFEIG</sequence>
<dbReference type="PANTHER" id="PTHR47237:SF1">
    <property type="entry name" value="SLL0310 PROTEIN"/>
    <property type="match status" value="1"/>
</dbReference>
<organism evidence="2 3">
    <name type="scientific">Vibrio qingdaonensis</name>
    <dbReference type="NCBI Taxonomy" id="2829491"/>
    <lineage>
        <taxon>Bacteria</taxon>
        <taxon>Pseudomonadati</taxon>
        <taxon>Pseudomonadota</taxon>
        <taxon>Gammaproteobacteria</taxon>
        <taxon>Vibrionales</taxon>
        <taxon>Vibrionaceae</taxon>
        <taxon>Vibrio</taxon>
    </lineage>
</organism>
<dbReference type="Pfam" id="PF18014">
    <property type="entry name" value="Acetyltransf_18"/>
    <property type="match status" value="1"/>
</dbReference>
<name>A0A9X3CLX9_9VIBR</name>
<feature type="domain" description="N-acetyltransferase" evidence="1">
    <location>
        <begin position="4"/>
        <end position="138"/>
    </location>
</feature>
<dbReference type="InterPro" id="IPR000182">
    <property type="entry name" value="GNAT_dom"/>
</dbReference>
<dbReference type="EC" id="2.3.1.-" evidence="2"/>
<comment type="caution">
    <text evidence="2">The sequence shown here is derived from an EMBL/GenBank/DDBJ whole genome shotgun (WGS) entry which is preliminary data.</text>
</comment>
<dbReference type="EMBL" id="JAKRRY010000007">
    <property type="protein sequence ID" value="MCW8345857.1"/>
    <property type="molecule type" value="Genomic_DNA"/>
</dbReference>
<evidence type="ECO:0000259" key="1">
    <source>
        <dbReference type="PROSITE" id="PS51186"/>
    </source>
</evidence>
<dbReference type="CDD" id="cd04301">
    <property type="entry name" value="NAT_SF"/>
    <property type="match status" value="1"/>
</dbReference>
<dbReference type="InterPro" id="IPR016181">
    <property type="entry name" value="Acyl_CoA_acyltransferase"/>
</dbReference>
<dbReference type="PROSITE" id="PS51186">
    <property type="entry name" value="GNAT"/>
    <property type="match status" value="1"/>
</dbReference>
<dbReference type="Proteomes" id="UP001155587">
    <property type="component" value="Unassembled WGS sequence"/>
</dbReference>
<dbReference type="RefSeq" id="WP_265674264.1">
    <property type="nucleotide sequence ID" value="NZ_JAKRRY010000007.1"/>
</dbReference>
<dbReference type="GO" id="GO:0016747">
    <property type="term" value="F:acyltransferase activity, transferring groups other than amino-acyl groups"/>
    <property type="evidence" value="ECO:0007669"/>
    <property type="project" value="InterPro"/>
</dbReference>
<dbReference type="Gene3D" id="3.40.630.30">
    <property type="match status" value="1"/>
</dbReference>
<keyword evidence="2" id="KW-0808">Transferase</keyword>
<evidence type="ECO:0000313" key="2">
    <source>
        <dbReference type="EMBL" id="MCW8345857.1"/>
    </source>
</evidence>
<keyword evidence="2" id="KW-0012">Acyltransferase</keyword>
<keyword evidence="3" id="KW-1185">Reference proteome</keyword>
<proteinExistence type="predicted"/>